<dbReference type="EMBL" id="HBUE01142516">
    <property type="protein sequence ID" value="CAG6501503.1"/>
    <property type="molecule type" value="Transcribed_RNA"/>
</dbReference>
<dbReference type="AlphaFoldDB" id="A0A8D8HE62"/>
<dbReference type="EMBL" id="HBUE01207451">
    <property type="protein sequence ID" value="CAG6532841.1"/>
    <property type="molecule type" value="Transcribed_RNA"/>
</dbReference>
<accession>A0A8D8HE62</accession>
<name>A0A8D8HE62_CULPI</name>
<dbReference type="EMBL" id="HBUE01313757">
    <property type="protein sequence ID" value="CAG6584713.1"/>
    <property type="molecule type" value="Transcribed_RNA"/>
</dbReference>
<dbReference type="EMBL" id="HBUE01313756">
    <property type="protein sequence ID" value="CAG6584709.1"/>
    <property type="molecule type" value="Transcribed_RNA"/>
</dbReference>
<dbReference type="EMBL" id="HBUE01207450">
    <property type="protein sequence ID" value="CAG6532837.1"/>
    <property type="molecule type" value="Transcribed_RNA"/>
</dbReference>
<reference evidence="1" key="1">
    <citation type="submission" date="2021-05" db="EMBL/GenBank/DDBJ databases">
        <authorList>
            <person name="Alioto T."/>
            <person name="Alioto T."/>
            <person name="Gomez Garrido J."/>
        </authorList>
    </citation>
    <scope>NUCLEOTIDE SEQUENCE</scope>
</reference>
<sequence>MFLVFLSRIRNNIESFVMADVRAFSELCNPRSSIRRDFTYRTIPPRQASFLRSTAANALLGHGGFGSPAQVAPKWAAGPKVYQRLPAGQRYRNPVHHGQGKLRFDPCVCDTS</sequence>
<dbReference type="EMBL" id="HBUE01207446">
    <property type="protein sequence ID" value="CAG6532825.1"/>
    <property type="molecule type" value="Transcribed_RNA"/>
</dbReference>
<proteinExistence type="predicted"/>
<organism evidence="1">
    <name type="scientific">Culex pipiens</name>
    <name type="common">House mosquito</name>
    <dbReference type="NCBI Taxonomy" id="7175"/>
    <lineage>
        <taxon>Eukaryota</taxon>
        <taxon>Metazoa</taxon>
        <taxon>Ecdysozoa</taxon>
        <taxon>Arthropoda</taxon>
        <taxon>Hexapoda</taxon>
        <taxon>Insecta</taxon>
        <taxon>Pterygota</taxon>
        <taxon>Neoptera</taxon>
        <taxon>Endopterygota</taxon>
        <taxon>Diptera</taxon>
        <taxon>Nematocera</taxon>
        <taxon>Culicoidea</taxon>
        <taxon>Culicidae</taxon>
        <taxon>Culicinae</taxon>
        <taxon>Culicini</taxon>
        <taxon>Culex</taxon>
        <taxon>Culex</taxon>
    </lineage>
</organism>
<protein>
    <submittedName>
        <fullName evidence="1">(northern house mosquito) hypothetical protein</fullName>
    </submittedName>
</protein>
<evidence type="ECO:0000313" key="1">
    <source>
        <dbReference type="EMBL" id="CAG6532841.1"/>
    </source>
</evidence>
<dbReference type="EMBL" id="HBUE01313752">
    <property type="protein sequence ID" value="CAG6584697.1"/>
    <property type="molecule type" value="Transcribed_RNA"/>
</dbReference>
<dbReference type="EMBL" id="HBUE01142514">
    <property type="protein sequence ID" value="CAG6501499.1"/>
    <property type="molecule type" value="Transcribed_RNA"/>
</dbReference>